<evidence type="ECO:0000259" key="2">
    <source>
        <dbReference type="Pfam" id="PF08721"/>
    </source>
</evidence>
<dbReference type="SUPFAM" id="SSF52980">
    <property type="entry name" value="Restriction endonuclease-like"/>
    <property type="match status" value="1"/>
</dbReference>
<dbReference type="GO" id="GO:0003676">
    <property type="term" value="F:nucleic acid binding"/>
    <property type="evidence" value="ECO:0007669"/>
    <property type="project" value="InterPro"/>
</dbReference>
<dbReference type="SUPFAM" id="SSF46785">
    <property type="entry name" value="Winged helix' DNA-binding domain"/>
    <property type="match status" value="1"/>
</dbReference>
<dbReference type="RefSeq" id="WP_116015994.1">
    <property type="nucleotide sequence ID" value="NZ_QUOT01000001.1"/>
</dbReference>
<feature type="region of interest" description="Disordered" evidence="1">
    <location>
        <begin position="1"/>
        <end position="27"/>
    </location>
</feature>
<accession>A0A3E0U3J1</accession>
<dbReference type="InterPro" id="IPR036388">
    <property type="entry name" value="WH-like_DNA-bd_sf"/>
</dbReference>
<feature type="domain" description="TnsA endonuclease N-terminal" evidence="3">
    <location>
        <begin position="74"/>
        <end position="165"/>
    </location>
</feature>
<keyword evidence="4" id="KW-0255">Endonuclease</keyword>
<proteinExistence type="predicted"/>
<reference evidence="5" key="1">
    <citation type="submission" date="2018-08" db="EMBL/GenBank/DDBJ databases">
        <title>Thalassotalea euphylliae genome.</title>
        <authorList>
            <person name="Summers S."/>
            <person name="Rice S.A."/>
            <person name="Freckelton M.L."/>
            <person name="Nedved B.T."/>
            <person name="Hadfield M.G."/>
        </authorList>
    </citation>
    <scope>NUCLEOTIDE SEQUENCE [LARGE SCALE GENOMIC DNA]</scope>
    <source>
        <strain evidence="5">H3</strain>
    </source>
</reference>
<name>A0A3E0U3J1_9GAMM</name>
<comment type="caution">
    <text evidence="4">The sequence shown here is derived from an EMBL/GenBank/DDBJ whole genome shotgun (WGS) entry which is preliminary data.</text>
</comment>
<dbReference type="InterPro" id="IPR014833">
    <property type="entry name" value="TnsA_N"/>
</dbReference>
<feature type="compositionally biased region" description="Basic and acidic residues" evidence="1">
    <location>
        <begin position="11"/>
        <end position="21"/>
    </location>
</feature>
<dbReference type="InterPro" id="IPR036390">
    <property type="entry name" value="WH_DNA-bd_sf"/>
</dbReference>
<evidence type="ECO:0000259" key="3">
    <source>
        <dbReference type="Pfam" id="PF08722"/>
    </source>
</evidence>
<dbReference type="Gene3D" id="1.10.10.10">
    <property type="entry name" value="Winged helix-like DNA-binding domain superfamily/Winged helix DNA-binding domain"/>
    <property type="match status" value="1"/>
</dbReference>
<evidence type="ECO:0000256" key="1">
    <source>
        <dbReference type="SAM" id="MobiDB-lite"/>
    </source>
</evidence>
<dbReference type="AlphaFoldDB" id="A0A3E0U3J1"/>
<dbReference type="Proteomes" id="UP000256899">
    <property type="component" value="Unassembled WGS sequence"/>
</dbReference>
<dbReference type="Pfam" id="PF08721">
    <property type="entry name" value="Tn7_Tnp_TnsA_C"/>
    <property type="match status" value="1"/>
</dbReference>
<feature type="domain" description="TnsA endonuclease C-terminal" evidence="2">
    <location>
        <begin position="167"/>
        <end position="246"/>
    </location>
</feature>
<dbReference type="Pfam" id="PF08722">
    <property type="entry name" value="Tn7_TnsA-like_N"/>
    <property type="match status" value="1"/>
</dbReference>
<keyword evidence="5" id="KW-1185">Reference proteome</keyword>
<gene>
    <name evidence="4" type="ORF">DXX94_11500</name>
</gene>
<sequence>MSNSFKGLTHKQIDRRLKEGRGQNSGQDYKPFIYTHEVSSDGRVHRIFGQKSQRINHLLSDLELAVFLMLDWHQDVVDVREQFPMLLHDTIRIAEESGLPHQKYKGVYQVLTSDFVVDSQNLDMPRLALQVKYAEDLGDKKTIQRLELERRYWHYKRVPWYLITQKEIPKTVLNNIQWLYPAKKREIFNQDLQHYYAIFIDEFNRAPLQNLITTTQKLDIAYQLEKGEALYWLRSLLALRFFVFDLQIPYRNLVASDLGKNGHQEDEVVYAFA</sequence>
<evidence type="ECO:0000313" key="4">
    <source>
        <dbReference type="EMBL" id="REL31284.1"/>
    </source>
</evidence>
<dbReference type="InterPro" id="IPR011856">
    <property type="entry name" value="tRNA_endonuc-like_dom_sf"/>
</dbReference>
<keyword evidence="4" id="KW-0540">Nuclease</keyword>
<dbReference type="CDD" id="cd22362">
    <property type="entry name" value="TnsA_endonuclease-like"/>
    <property type="match status" value="1"/>
</dbReference>
<evidence type="ECO:0000313" key="5">
    <source>
        <dbReference type="Proteomes" id="UP000256899"/>
    </source>
</evidence>
<dbReference type="Gene3D" id="3.40.1350.10">
    <property type="match status" value="1"/>
</dbReference>
<protein>
    <submittedName>
        <fullName evidence="4">Heteromeric transposase endonuclease subunit TnsA</fullName>
    </submittedName>
</protein>
<dbReference type="InterPro" id="IPR014832">
    <property type="entry name" value="TnsA_C"/>
</dbReference>
<dbReference type="InterPro" id="IPR011335">
    <property type="entry name" value="Restrct_endonuc-II-like"/>
</dbReference>
<organism evidence="4 5">
    <name type="scientific">Thalassotalea euphylliae</name>
    <dbReference type="NCBI Taxonomy" id="1655234"/>
    <lineage>
        <taxon>Bacteria</taxon>
        <taxon>Pseudomonadati</taxon>
        <taxon>Pseudomonadota</taxon>
        <taxon>Gammaproteobacteria</taxon>
        <taxon>Alteromonadales</taxon>
        <taxon>Colwelliaceae</taxon>
        <taxon>Thalassotalea</taxon>
    </lineage>
</organism>
<keyword evidence="4" id="KW-0378">Hydrolase</keyword>
<dbReference type="EMBL" id="QUOT01000001">
    <property type="protein sequence ID" value="REL31284.1"/>
    <property type="molecule type" value="Genomic_DNA"/>
</dbReference>
<dbReference type="GO" id="GO:0004519">
    <property type="term" value="F:endonuclease activity"/>
    <property type="evidence" value="ECO:0007669"/>
    <property type="project" value="UniProtKB-KW"/>
</dbReference>